<dbReference type="Pfam" id="PF05504">
    <property type="entry name" value="Spore_GerAC"/>
    <property type="match status" value="1"/>
</dbReference>
<evidence type="ECO:0000256" key="4">
    <source>
        <dbReference type="ARBA" id="ARBA00022729"/>
    </source>
</evidence>
<evidence type="ECO:0000259" key="8">
    <source>
        <dbReference type="Pfam" id="PF05504"/>
    </source>
</evidence>
<dbReference type="InterPro" id="IPR046953">
    <property type="entry name" value="Spore_GerAC-like_C"/>
</dbReference>
<dbReference type="InterPro" id="IPR057336">
    <property type="entry name" value="GerAC_N"/>
</dbReference>
<comment type="similarity">
    <text evidence="2">Belongs to the GerABKC lipoprotein family.</text>
</comment>
<dbReference type="InterPro" id="IPR008844">
    <property type="entry name" value="Spore_GerAC-like"/>
</dbReference>
<evidence type="ECO:0000313" key="10">
    <source>
        <dbReference type="EMBL" id="EEG77331.1"/>
    </source>
</evidence>
<accession>C0GH29</accession>
<name>C0GH29_DETAL</name>
<dbReference type="Pfam" id="PF25198">
    <property type="entry name" value="Spore_GerAC_N"/>
    <property type="match status" value="1"/>
</dbReference>
<dbReference type="PANTHER" id="PTHR35789:SF1">
    <property type="entry name" value="SPORE GERMINATION PROTEIN B3"/>
    <property type="match status" value="1"/>
</dbReference>
<dbReference type="GO" id="GO:0016020">
    <property type="term" value="C:membrane"/>
    <property type="evidence" value="ECO:0007669"/>
    <property type="project" value="UniProtKB-SubCell"/>
</dbReference>
<reference evidence="10 11" key="1">
    <citation type="submission" date="2009-02" db="EMBL/GenBank/DDBJ databases">
        <title>Sequencing of the draft genome and assembly of Dethiobacter alkaliphilus AHT 1.</title>
        <authorList>
            <consortium name="US DOE Joint Genome Institute (JGI-PGF)"/>
            <person name="Lucas S."/>
            <person name="Copeland A."/>
            <person name="Lapidus A."/>
            <person name="Glavina del Rio T."/>
            <person name="Dalin E."/>
            <person name="Tice H."/>
            <person name="Bruce D."/>
            <person name="Goodwin L."/>
            <person name="Pitluck S."/>
            <person name="Larimer F."/>
            <person name="Land M.L."/>
            <person name="Hauser L."/>
            <person name="Muyzer G."/>
        </authorList>
    </citation>
    <scope>NUCLEOTIDE SEQUENCE [LARGE SCALE GENOMIC DNA]</scope>
    <source>
        <strain evidence="10 11">AHT 1</strain>
    </source>
</reference>
<evidence type="ECO:0000256" key="3">
    <source>
        <dbReference type="ARBA" id="ARBA00022544"/>
    </source>
</evidence>
<evidence type="ECO:0000256" key="2">
    <source>
        <dbReference type="ARBA" id="ARBA00007886"/>
    </source>
</evidence>
<evidence type="ECO:0000256" key="7">
    <source>
        <dbReference type="ARBA" id="ARBA00023288"/>
    </source>
</evidence>
<dbReference type="PROSITE" id="PS51257">
    <property type="entry name" value="PROKAR_LIPOPROTEIN"/>
    <property type="match status" value="1"/>
</dbReference>
<protein>
    <submittedName>
        <fullName evidence="10">Germination protein, Ger(X)C family</fullName>
    </submittedName>
</protein>
<dbReference type="GO" id="GO:0009847">
    <property type="term" value="P:spore germination"/>
    <property type="evidence" value="ECO:0007669"/>
    <property type="project" value="InterPro"/>
</dbReference>
<dbReference type="Gene3D" id="3.30.300.210">
    <property type="entry name" value="Nutrient germinant receptor protein C, domain 3"/>
    <property type="match status" value="1"/>
</dbReference>
<proteinExistence type="inferred from homology"/>
<evidence type="ECO:0000256" key="6">
    <source>
        <dbReference type="ARBA" id="ARBA00023139"/>
    </source>
</evidence>
<organism evidence="10 11">
    <name type="scientific">Dethiobacter alkaliphilus AHT 1</name>
    <dbReference type="NCBI Taxonomy" id="555088"/>
    <lineage>
        <taxon>Bacteria</taxon>
        <taxon>Bacillati</taxon>
        <taxon>Bacillota</taxon>
        <taxon>Dethiobacteria</taxon>
        <taxon>Dethiobacterales</taxon>
        <taxon>Dethiobacteraceae</taxon>
        <taxon>Dethiobacter</taxon>
    </lineage>
</organism>
<dbReference type="NCBIfam" id="TIGR02887">
    <property type="entry name" value="spore_ger_x_C"/>
    <property type="match status" value="1"/>
</dbReference>
<evidence type="ECO:0000259" key="9">
    <source>
        <dbReference type="Pfam" id="PF25198"/>
    </source>
</evidence>
<dbReference type="Proteomes" id="UP000006443">
    <property type="component" value="Unassembled WGS sequence"/>
</dbReference>
<dbReference type="AlphaFoldDB" id="C0GH29"/>
<keyword evidence="11" id="KW-1185">Reference proteome</keyword>
<dbReference type="eggNOG" id="ENOG502Z8GN">
    <property type="taxonomic scope" value="Bacteria"/>
</dbReference>
<dbReference type="PANTHER" id="PTHR35789">
    <property type="entry name" value="SPORE GERMINATION PROTEIN B3"/>
    <property type="match status" value="1"/>
</dbReference>
<dbReference type="InterPro" id="IPR038501">
    <property type="entry name" value="Spore_GerAC_C_sf"/>
</dbReference>
<dbReference type="EMBL" id="ACJM01000008">
    <property type="protein sequence ID" value="EEG77331.1"/>
    <property type="molecule type" value="Genomic_DNA"/>
</dbReference>
<comment type="caution">
    <text evidence="10">The sequence shown here is derived from an EMBL/GenBank/DDBJ whole genome shotgun (WGS) entry which is preliminary data.</text>
</comment>
<feature type="domain" description="Spore germination GerAC-like C-terminal" evidence="8">
    <location>
        <begin position="206"/>
        <end position="366"/>
    </location>
</feature>
<evidence type="ECO:0000313" key="11">
    <source>
        <dbReference type="Proteomes" id="UP000006443"/>
    </source>
</evidence>
<keyword evidence="4" id="KW-0732">Signal</keyword>
<keyword evidence="7" id="KW-0449">Lipoprotein</keyword>
<keyword evidence="3" id="KW-0309">Germination</keyword>
<feature type="domain" description="Spore germination protein N-terminal" evidence="9">
    <location>
        <begin position="20"/>
        <end position="187"/>
    </location>
</feature>
<evidence type="ECO:0000256" key="1">
    <source>
        <dbReference type="ARBA" id="ARBA00004635"/>
    </source>
</evidence>
<keyword evidence="6" id="KW-0564">Palmitate</keyword>
<dbReference type="STRING" id="555088.DealDRAFT_1788"/>
<gene>
    <name evidence="10" type="ORF">DealDRAFT_1788</name>
</gene>
<comment type="subcellular location">
    <subcellularLocation>
        <location evidence="1">Membrane</location>
        <topology evidence="1">Lipid-anchor</topology>
    </subcellularLocation>
</comment>
<dbReference type="RefSeq" id="WP_008516722.1">
    <property type="nucleotide sequence ID" value="NZ_ACJM01000008.1"/>
</dbReference>
<sequence length="369" mass="41277">MRKCWLIPILLILLTSGCWDVQDIRNRSFVTAIGIDATQDADGPKYKITFEVVKPAGVRPDAQTPASIIHTLEADSINMAIELLHARVGRPVTLAHLTVILIGEEKAKEEDFRHIADFFFRQPEVQKRVRVLFVHQAEAMELLKTKPTYEPYLSAHLVTLAQLDNKQSIVRTNPLIEFLLDLRRTNGKGLASRILVAEGDIPIRHGAAIFNRWKLSGWLSSSETQAANWIVGDINATVEGKKADSVYTYLVEQKSVRLVPHINGDKISFTVKLHTDGTILQQQGEPFDLSDPAETAQLESLLSQTIKKQVEGAIAKAQQEFAIDYLGFGIALNRRHPDIYQDMDWDTIFPSVPINVEVNSLVTRTGLSP</sequence>
<evidence type="ECO:0000256" key="5">
    <source>
        <dbReference type="ARBA" id="ARBA00023136"/>
    </source>
</evidence>
<keyword evidence="5" id="KW-0472">Membrane</keyword>